<evidence type="ECO:0000256" key="10">
    <source>
        <dbReference type="ARBA" id="ARBA00047899"/>
    </source>
</evidence>
<keyword evidence="9 12" id="KW-0067">ATP-binding</keyword>
<evidence type="ECO:0000313" key="16">
    <source>
        <dbReference type="EMBL" id="EDV96462.1"/>
    </source>
</evidence>
<keyword evidence="7 12" id="KW-0547">Nucleotide-binding</keyword>
<keyword evidence="8" id="KW-0418">Kinase</keyword>
<feature type="region of interest" description="Disordered" evidence="13">
    <location>
        <begin position="1051"/>
        <end position="1094"/>
    </location>
</feature>
<dbReference type="PROSITE" id="PS00108">
    <property type="entry name" value="PROTEIN_KINASE_ST"/>
    <property type="match status" value="2"/>
</dbReference>
<protein>
    <recommendedName>
        <fullName evidence="2">non-specific serine/threonine protein kinase</fullName>
        <ecNumber evidence="2">2.7.11.1</ecNumber>
    </recommendedName>
</protein>
<dbReference type="SMART" id="SM00133">
    <property type="entry name" value="S_TK_X"/>
    <property type="match status" value="1"/>
</dbReference>
<keyword evidence="6" id="KW-0677">Repeat</keyword>
<dbReference type="InterPro" id="IPR011009">
    <property type="entry name" value="Kinase-like_dom_sf"/>
</dbReference>
<name>B4IXU1_DROGR</name>
<dbReference type="InterPro" id="IPR008271">
    <property type="entry name" value="Ser/Thr_kinase_AS"/>
</dbReference>
<feature type="compositionally biased region" description="Pro residues" evidence="13">
    <location>
        <begin position="1051"/>
        <end position="1064"/>
    </location>
</feature>
<feature type="compositionally biased region" description="Acidic residues" evidence="13">
    <location>
        <begin position="216"/>
        <end position="232"/>
    </location>
</feature>
<dbReference type="EMBL" id="CH916366">
    <property type="protein sequence ID" value="EDV96462.1"/>
    <property type="molecule type" value="Genomic_DNA"/>
</dbReference>
<evidence type="ECO:0000256" key="3">
    <source>
        <dbReference type="ARBA" id="ARBA00022527"/>
    </source>
</evidence>
<dbReference type="eggNOG" id="KOG0603">
    <property type="taxonomic scope" value="Eukaryota"/>
</dbReference>
<feature type="region of interest" description="Disordered" evidence="13">
    <location>
        <begin position="1"/>
        <end position="196"/>
    </location>
</feature>
<dbReference type="GO" id="GO:0004674">
    <property type="term" value="F:protein serine/threonine kinase activity"/>
    <property type="evidence" value="ECO:0007669"/>
    <property type="project" value="UniProtKB-KW"/>
</dbReference>
<dbReference type="EC" id="2.7.11.1" evidence="2"/>
<feature type="compositionally biased region" description="Low complexity" evidence="13">
    <location>
        <begin position="96"/>
        <end position="139"/>
    </location>
</feature>
<organism evidence="17">
    <name type="scientific">Drosophila grimshawi</name>
    <name type="common">Hawaiian fruit fly</name>
    <name type="synonym">Idiomyia grimshawi</name>
    <dbReference type="NCBI Taxonomy" id="7222"/>
    <lineage>
        <taxon>Eukaryota</taxon>
        <taxon>Metazoa</taxon>
        <taxon>Ecdysozoa</taxon>
        <taxon>Arthropoda</taxon>
        <taxon>Hexapoda</taxon>
        <taxon>Insecta</taxon>
        <taxon>Pterygota</taxon>
        <taxon>Neoptera</taxon>
        <taxon>Endopterygota</taxon>
        <taxon>Diptera</taxon>
        <taxon>Brachycera</taxon>
        <taxon>Muscomorpha</taxon>
        <taxon>Ephydroidea</taxon>
        <taxon>Drosophilidae</taxon>
        <taxon>Drosophila</taxon>
        <taxon>Hawaiian Drosophila</taxon>
    </lineage>
</organism>
<dbReference type="PROSITE" id="PS00107">
    <property type="entry name" value="PROTEIN_KINASE_ATP"/>
    <property type="match status" value="1"/>
</dbReference>
<dbReference type="SMR" id="B4IXU1"/>
<evidence type="ECO:0000256" key="2">
    <source>
        <dbReference type="ARBA" id="ARBA00012513"/>
    </source>
</evidence>
<feature type="compositionally biased region" description="Low complexity" evidence="13">
    <location>
        <begin position="156"/>
        <end position="165"/>
    </location>
</feature>
<dbReference type="HOGENOM" id="CLU_003357_1_1_1"/>
<evidence type="ECO:0000256" key="4">
    <source>
        <dbReference type="ARBA" id="ARBA00022553"/>
    </source>
</evidence>
<feature type="domain" description="AGC-kinase C-terminal" evidence="15">
    <location>
        <begin position="595"/>
        <end position="663"/>
    </location>
</feature>
<dbReference type="CDD" id="cd05583">
    <property type="entry name" value="STKc_MSK_N"/>
    <property type="match status" value="1"/>
</dbReference>
<accession>B4IXU1</accession>
<proteinExistence type="predicted"/>
<evidence type="ECO:0000259" key="15">
    <source>
        <dbReference type="PROSITE" id="PS51285"/>
    </source>
</evidence>
<feature type="compositionally biased region" description="Low complexity" evidence="13">
    <location>
        <begin position="7"/>
        <end position="29"/>
    </location>
</feature>
<dbReference type="OMA" id="RRDNHCQ"/>
<feature type="compositionally biased region" description="Pro residues" evidence="13">
    <location>
        <begin position="178"/>
        <end position="192"/>
    </location>
</feature>
<evidence type="ECO:0000256" key="11">
    <source>
        <dbReference type="ARBA" id="ARBA00048679"/>
    </source>
</evidence>
<dbReference type="PROSITE" id="PS51285">
    <property type="entry name" value="AGC_KINASE_CTER"/>
    <property type="match status" value="1"/>
</dbReference>
<dbReference type="InterPro" id="IPR017441">
    <property type="entry name" value="Protein_kinase_ATP_BS"/>
</dbReference>
<dbReference type="Gene3D" id="3.30.200.20">
    <property type="entry name" value="Phosphorylase Kinase, domain 1"/>
    <property type="match status" value="2"/>
</dbReference>
<feature type="compositionally biased region" description="Basic residues" evidence="13">
    <location>
        <begin position="1208"/>
        <end position="1218"/>
    </location>
</feature>
<reference evidence="16 17" key="1">
    <citation type="journal article" date="2007" name="Nature">
        <title>Evolution of genes and genomes on the Drosophila phylogeny.</title>
        <authorList>
            <consortium name="Drosophila 12 Genomes Consortium"/>
            <person name="Clark A.G."/>
            <person name="Eisen M.B."/>
            <person name="Smith D.R."/>
            <person name="Bergman C.M."/>
            <person name="Oliver B."/>
            <person name="Markow T.A."/>
            <person name="Kaufman T.C."/>
            <person name="Kellis M."/>
            <person name="Gelbart W."/>
            <person name="Iyer V.N."/>
            <person name="Pollard D.A."/>
            <person name="Sackton T.B."/>
            <person name="Larracuente A.M."/>
            <person name="Singh N.D."/>
            <person name="Abad J.P."/>
            <person name="Abt D.N."/>
            <person name="Adryan B."/>
            <person name="Aguade M."/>
            <person name="Akashi H."/>
            <person name="Anderson W.W."/>
            <person name="Aquadro C.F."/>
            <person name="Ardell D.H."/>
            <person name="Arguello R."/>
            <person name="Artieri C.G."/>
            <person name="Barbash D.A."/>
            <person name="Barker D."/>
            <person name="Barsanti P."/>
            <person name="Batterham P."/>
            <person name="Batzoglou S."/>
            <person name="Begun D."/>
            <person name="Bhutkar A."/>
            <person name="Blanco E."/>
            <person name="Bosak S.A."/>
            <person name="Bradley R.K."/>
            <person name="Brand A.D."/>
            <person name="Brent M.R."/>
            <person name="Brooks A.N."/>
            <person name="Brown R.H."/>
            <person name="Butlin R.K."/>
            <person name="Caggese C."/>
            <person name="Calvi B.R."/>
            <person name="Bernardo de Carvalho A."/>
            <person name="Caspi A."/>
            <person name="Castrezana S."/>
            <person name="Celniker S.E."/>
            <person name="Chang J.L."/>
            <person name="Chapple C."/>
            <person name="Chatterji S."/>
            <person name="Chinwalla A."/>
            <person name="Civetta A."/>
            <person name="Clifton S.W."/>
            <person name="Comeron J.M."/>
            <person name="Costello J.C."/>
            <person name="Coyne J.A."/>
            <person name="Daub J."/>
            <person name="David R.G."/>
            <person name="Delcher A.L."/>
            <person name="Delehaunty K."/>
            <person name="Do C.B."/>
            <person name="Ebling H."/>
            <person name="Edwards K."/>
            <person name="Eickbush T."/>
            <person name="Evans J.D."/>
            <person name="Filipski A."/>
            <person name="Findeiss S."/>
            <person name="Freyhult E."/>
            <person name="Fulton L."/>
            <person name="Fulton R."/>
            <person name="Garcia A.C."/>
            <person name="Gardiner A."/>
            <person name="Garfield D.A."/>
            <person name="Garvin B.E."/>
            <person name="Gibson G."/>
            <person name="Gilbert D."/>
            <person name="Gnerre S."/>
            <person name="Godfrey J."/>
            <person name="Good R."/>
            <person name="Gotea V."/>
            <person name="Gravely B."/>
            <person name="Greenberg A.J."/>
            <person name="Griffiths-Jones S."/>
            <person name="Gross S."/>
            <person name="Guigo R."/>
            <person name="Gustafson E.A."/>
            <person name="Haerty W."/>
            <person name="Hahn M.W."/>
            <person name="Halligan D.L."/>
            <person name="Halpern A.L."/>
            <person name="Halter G.M."/>
            <person name="Han M.V."/>
            <person name="Heger A."/>
            <person name="Hillier L."/>
            <person name="Hinrichs A.S."/>
            <person name="Holmes I."/>
            <person name="Hoskins R.A."/>
            <person name="Hubisz M.J."/>
            <person name="Hultmark D."/>
            <person name="Huntley M.A."/>
            <person name="Jaffe D.B."/>
            <person name="Jagadeeshan S."/>
            <person name="Jeck W.R."/>
            <person name="Johnson J."/>
            <person name="Jones C.D."/>
            <person name="Jordan W.C."/>
            <person name="Karpen G.H."/>
            <person name="Kataoka E."/>
            <person name="Keightley P.D."/>
            <person name="Kheradpour P."/>
            <person name="Kirkness E.F."/>
            <person name="Koerich L.B."/>
            <person name="Kristiansen K."/>
            <person name="Kudrna D."/>
            <person name="Kulathinal R.J."/>
            <person name="Kumar S."/>
            <person name="Kwok R."/>
            <person name="Lander E."/>
            <person name="Langley C.H."/>
            <person name="Lapoint R."/>
            <person name="Lazzaro B.P."/>
            <person name="Lee S.J."/>
            <person name="Levesque L."/>
            <person name="Li R."/>
            <person name="Lin C.F."/>
            <person name="Lin M.F."/>
            <person name="Lindblad-Toh K."/>
            <person name="Llopart A."/>
            <person name="Long M."/>
            <person name="Low L."/>
            <person name="Lozovsky E."/>
            <person name="Lu J."/>
            <person name="Luo M."/>
            <person name="Machado C.A."/>
            <person name="Makalowski W."/>
            <person name="Marzo M."/>
            <person name="Matsuda M."/>
            <person name="Matzkin L."/>
            <person name="McAllister B."/>
            <person name="McBride C.S."/>
            <person name="McKernan B."/>
            <person name="McKernan K."/>
            <person name="Mendez-Lago M."/>
            <person name="Minx P."/>
            <person name="Mollenhauer M.U."/>
            <person name="Montooth K."/>
            <person name="Mount S.M."/>
            <person name="Mu X."/>
            <person name="Myers E."/>
            <person name="Negre B."/>
            <person name="Newfeld S."/>
            <person name="Nielsen R."/>
            <person name="Noor M.A."/>
            <person name="O'Grady P."/>
            <person name="Pachter L."/>
            <person name="Papaceit M."/>
            <person name="Parisi M.J."/>
            <person name="Parisi M."/>
            <person name="Parts L."/>
            <person name="Pedersen J.S."/>
            <person name="Pesole G."/>
            <person name="Phillippy A.M."/>
            <person name="Ponting C.P."/>
            <person name="Pop M."/>
            <person name="Porcelli D."/>
            <person name="Powell J.R."/>
            <person name="Prohaska S."/>
            <person name="Pruitt K."/>
            <person name="Puig M."/>
            <person name="Quesneville H."/>
            <person name="Ram K.R."/>
            <person name="Rand D."/>
            <person name="Rasmussen M.D."/>
            <person name="Reed L.K."/>
            <person name="Reenan R."/>
            <person name="Reily A."/>
            <person name="Remington K.A."/>
            <person name="Rieger T.T."/>
            <person name="Ritchie M.G."/>
            <person name="Robin C."/>
            <person name="Rogers Y.H."/>
            <person name="Rohde C."/>
            <person name="Rozas J."/>
            <person name="Rubenfield M.J."/>
            <person name="Ruiz A."/>
            <person name="Russo S."/>
            <person name="Salzberg S.L."/>
            <person name="Sanchez-Gracia A."/>
            <person name="Saranga D.J."/>
            <person name="Sato H."/>
            <person name="Schaeffer S.W."/>
            <person name="Schatz M.C."/>
            <person name="Schlenke T."/>
            <person name="Schwartz R."/>
            <person name="Segarra C."/>
            <person name="Singh R.S."/>
            <person name="Sirot L."/>
            <person name="Sirota M."/>
            <person name="Sisneros N.B."/>
            <person name="Smith C.D."/>
            <person name="Smith T.F."/>
            <person name="Spieth J."/>
            <person name="Stage D.E."/>
            <person name="Stark A."/>
            <person name="Stephan W."/>
            <person name="Strausberg R.L."/>
            <person name="Strempel S."/>
            <person name="Sturgill D."/>
            <person name="Sutton G."/>
            <person name="Sutton G.G."/>
            <person name="Tao W."/>
            <person name="Teichmann S."/>
            <person name="Tobari Y.N."/>
            <person name="Tomimura Y."/>
            <person name="Tsolas J.M."/>
            <person name="Valente V.L."/>
            <person name="Venter E."/>
            <person name="Venter J.C."/>
            <person name="Vicario S."/>
            <person name="Vieira F.G."/>
            <person name="Vilella A.J."/>
            <person name="Villasante A."/>
            <person name="Walenz B."/>
            <person name="Wang J."/>
            <person name="Wasserman M."/>
            <person name="Watts T."/>
            <person name="Wilson D."/>
            <person name="Wilson R.K."/>
            <person name="Wing R.A."/>
            <person name="Wolfner M.F."/>
            <person name="Wong A."/>
            <person name="Wong G.K."/>
            <person name="Wu C.I."/>
            <person name="Wu G."/>
            <person name="Yamamoto D."/>
            <person name="Yang H.P."/>
            <person name="Yang S.P."/>
            <person name="Yorke J.A."/>
            <person name="Yoshida K."/>
            <person name="Zdobnov E."/>
            <person name="Zhang P."/>
            <person name="Zhang Y."/>
            <person name="Zimin A.V."/>
            <person name="Baldwin J."/>
            <person name="Abdouelleil A."/>
            <person name="Abdulkadir J."/>
            <person name="Abebe A."/>
            <person name="Abera B."/>
            <person name="Abreu J."/>
            <person name="Acer S.C."/>
            <person name="Aftuck L."/>
            <person name="Alexander A."/>
            <person name="An P."/>
            <person name="Anderson E."/>
            <person name="Anderson S."/>
            <person name="Arachi H."/>
            <person name="Azer M."/>
            <person name="Bachantsang P."/>
            <person name="Barry A."/>
            <person name="Bayul T."/>
            <person name="Berlin A."/>
            <person name="Bessette D."/>
            <person name="Bloom T."/>
            <person name="Blye J."/>
            <person name="Boguslavskiy L."/>
            <person name="Bonnet C."/>
            <person name="Boukhgalter B."/>
            <person name="Bourzgui I."/>
            <person name="Brown A."/>
            <person name="Cahill P."/>
            <person name="Channer S."/>
            <person name="Cheshatsang Y."/>
            <person name="Chuda L."/>
            <person name="Citroen M."/>
            <person name="Collymore A."/>
            <person name="Cooke P."/>
            <person name="Costello M."/>
            <person name="D'Aco K."/>
            <person name="Daza R."/>
            <person name="De Haan G."/>
            <person name="DeGray S."/>
            <person name="DeMaso C."/>
            <person name="Dhargay N."/>
            <person name="Dooley K."/>
            <person name="Dooley E."/>
            <person name="Doricent M."/>
            <person name="Dorje P."/>
            <person name="Dorjee K."/>
            <person name="Dupes A."/>
            <person name="Elong R."/>
            <person name="Falk J."/>
            <person name="Farina A."/>
            <person name="Faro S."/>
            <person name="Ferguson D."/>
            <person name="Fisher S."/>
            <person name="Foley C.D."/>
            <person name="Franke A."/>
            <person name="Friedrich D."/>
            <person name="Gadbois L."/>
            <person name="Gearin G."/>
            <person name="Gearin C.R."/>
            <person name="Giannoukos G."/>
            <person name="Goode T."/>
            <person name="Graham J."/>
            <person name="Grandbois E."/>
            <person name="Grewal S."/>
            <person name="Gyaltsen K."/>
            <person name="Hafez N."/>
            <person name="Hagos B."/>
            <person name="Hall J."/>
            <person name="Henson C."/>
            <person name="Hollinger A."/>
            <person name="Honan T."/>
            <person name="Huard M.D."/>
            <person name="Hughes L."/>
            <person name="Hurhula B."/>
            <person name="Husby M.E."/>
            <person name="Kamat A."/>
            <person name="Kanga B."/>
            <person name="Kashin S."/>
            <person name="Khazanovich D."/>
            <person name="Kisner P."/>
            <person name="Lance K."/>
            <person name="Lara M."/>
            <person name="Lee W."/>
            <person name="Lennon N."/>
            <person name="Letendre F."/>
            <person name="LeVine R."/>
            <person name="Lipovsky A."/>
            <person name="Liu X."/>
            <person name="Liu J."/>
            <person name="Liu S."/>
            <person name="Lokyitsang T."/>
            <person name="Lokyitsang Y."/>
            <person name="Lubonja R."/>
            <person name="Lui A."/>
            <person name="MacDonald P."/>
            <person name="Magnisalis V."/>
            <person name="Maru K."/>
            <person name="Matthews C."/>
            <person name="McCusker W."/>
            <person name="McDonough S."/>
            <person name="Mehta T."/>
            <person name="Meldrim J."/>
            <person name="Meneus L."/>
            <person name="Mihai O."/>
            <person name="Mihalev A."/>
            <person name="Mihova T."/>
            <person name="Mittelman R."/>
            <person name="Mlenga V."/>
            <person name="Montmayeur A."/>
            <person name="Mulrain L."/>
            <person name="Navidi A."/>
            <person name="Naylor J."/>
            <person name="Negash T."/>
            <person name="Nguyen T."/>
            <person name="Nguyen N."/>
            <person name="Nicol R."/>
            <person name="Norbu C."/>
            <person name="Norbu N."/>
            <person name="Novod N."/>
            <person name="O'Neill B."/>
            <person name="Osman S."/>
            <person name="Markiewicz E."/>
            <person name="Oyono O.L."/>
            <person name="Patti C."/>
            <person name="Phunkhang P."/>
            <person name="Pierre F."/>
            <person name="Priest M."/>
            <person name="Raghuraman S."/>
            <person name="Rege F."/>
            <person name="Reyes R."/>
            <person name="Rise C."/>
            <person name="Rogov P."/>
            <person name="Ross K."/>
            <person name="Ryan E."/>
            <person name="Settipalli S."/>
            <person name="Shea T."/>
            <person name="Sherpa N."/>
            <person name="Shi L."/>
            <person name="Shih D."/>
            <person name="Sparrow T."/>
            <person name="Spaulding J."/>
            <person name="Stalker J."/>
            <person name="Stange-Thomann N."/>
            <person name="Stavropoulos S."/>
            <person name="Stone C."/>
            <person name="Strader C."/>
            <person name="Tesfaye S."/>
            <person name="Thomson T."/>
            <person name="Thoulutsang Y."/>
            <person name="Thoulutsang D."/>
            <person name="Topham K."/>
            <person name="Topping I."/>
            <person name="Tsamla T."/>
            <person name="Vassiliev H."/>
            <person name="Vo A."/>
            <person name="Wangchuk T."/>
            <person name="Wangdi T."/>
            <person name="Weiand M."/>
            <person name="Wilkinson J."/>
            <person name="Wilson A."/>
            <person name="Yadav S."/>
            <person name="Young G."/>
            <person name="Yu Q."/>
            <person name="Zembek L."/>
            <person name="Zhong D."/>
            <person name="Zimmer A."/>
            <person name="Zwirko Z."/>
            <person name="Jaffe D.B."/>
            <person name="Alvarez P."/>
            <person name="Brockman W."/>
            <person name="Butler J."/>
            <person name="Chin C."/>
            <person name="Gnerre S."/>
            <person name="Grabherr M."/>
            <person name="Kleber M."/>
            <person name="Mauceli E."/>
            <person name="MacCallum I."/>
        </authorList>
    </citation>
    <scope>NUCLEOTIDE SEQUENCE [LARGE SCALE GENOMIC DNA]</scope>
    <source>
        <strain evidence="17">Tucson 15287-2541.00</strain>
    </source>
</reference>
<evidence type="ECO:0000256" key="13">
    <source>
        <dbReference type="SAM" id="MobiDB-lite"/>
    </source>
</evidence>
<dbReference type="PROSITE" id="PS50011">
    <property type="entry name" value="PROTEIN_KINASE_DOM"/>
    <property type="match status" value="2"/>
</dbReference>
<dbReference type="PANTHER" id="PTHR24351">
    <property type="entry name" value="RIBOSOMAL PROTEIN S6 KINASE"/>
    <property type="match status" value="1"/>
</dbReference>
<evidence type="ECO:0000259" key="14">
    <source>
        <dbReference type="PROSITE" id="PS50011"/>
    </source>
</evidence>
<feature type="domain" description="Protein kinase" evidence="14">
    <location>
        <begin position="687"/>
        <end position="952"/>
    </location>
</feature>
<keyword evidence="17" id="KW-1185">Reference proteome</keyword>
<evidence type="ECO:0000256" key="8">
    <source>
        <dbReference type="ARBA" id="ARBA00022777"/>
    </source>
</evidence>
<dbReference type="InterPro" id="IPR000961">
    <property type="entry name" value="AGC-kinase_C"/>
</dbReference>
<gene>
    <name evidence="16" type="primary">Dgri\GH16260</name>
    <name evidence="16" type="ORF">Dgri_GH16260</name>
</gene>
<dbReference type="STRING" id="7222.B4IXU1"/>
<evidence type="ECO:0000256" key="7">
    <source>
        <dbReference type="ARBA" id="ARBA00022741"/>
    </source>
</evidence>
<dbReference type="PhylomeDB" id="B4IXU1"/>
<evidence type="ECO:0000313" key="17">
    <source>
        <dbReference type="Proteomes" id="UP000001070"/>
    </source>
</evidence>
<evidence type="ECO:0000256" key="1">
    <source>
        <dbReference type="ARBA" id="ARBA00001946"/>
    </source>
</evidence>
<dbReference type="SUPFAM" id="SSF56112">
    <property type="entry name" value="Protein kinase-like (PK-like)"/>
    <property type="match status" value="2"/>
</dbReference>
<sequence>MSRIQRKQPQQQQQQRNQCEIVSSSTSGTKGKRKQPPEFEDNEIMLRPAQLVNGHSNGTGRMTKRRRQSDDDTEEQQQQHQLTNGSSSKNVRLKEAATTTTASSGATSGQRYNNNGRAVNHNNNNNNNSSKKSNNNANKLFGRQHTATTKKKKHSTAAAPTTTTPMEYSYRNNISTIPTPPSPASPASPPPTSTSKIVPEIVCISDADSEENECIEFDDQDSEEDSDVEIEESPTTSKSSQSKSNNINSNFNINNNNRNNNKAAAAVAKAAAVAAAISPTYAMPPTNSTPLDLDNEAHQRDLENVTDLRSYVKLYSDESVCLNDFKIIRVLGTGAYGRVFLVRKLTRHDAGKLYAMKVLNKITVVQKRKTAEHTKTERVVLEAVQRSPFLVGLHYAFQSSSKLYLVLDFANGGELFTHLYHAEHFEESRVRSYIAEVVLALEQLHQLGIIYRDIKLENILLDGAGHIVLSDFGLSKILTAENEYRAHSFCGTLEYMAPEIIRTGPPGHDSAVDWWSVGVLTFELLTGASPFATSDGQSQQSEISRRIQKEQPLIPSSFSPNARDFVLKMLEKNPKRRLGGNHRDASEIKEHPFFAGINWTELQAKRHKAPYKPTINAEDDVQNFSNEFTDQLPEDLECEAPPSRIRLFRGYTYVAPQHLEQMRRDNHCQIEYCNPNLENIPTRPDDLQLGTRTVKGAYGTCYFITDSTDIVFMAKVIPLSKFRASEVDALTSCALDMNGHRNIVSYHGAFRDKCEVWVLAEYLVGEELTNYLRRKRLEEHLARVVFLQLVRAVQHVHAKHFIHGDIKPENIVFVTRDAMHCKLVDFGSSCYNKRFESWRDKPRYTLDYAAPELLKDANVVTYSPAVDIYGLGATLYRMIVGHAPYRLYQGDSEHSPEVHHTLRKRIANESFNQRSECWLNASTEYRQLVNWCLQKDPTQRPTINDILKSNWLKDINDVDMVPSHDQQDIIDLRDDSIEQLTAHSDLQQAADATANGDEGIVVHGMFEDDFEEPDFYGFDEDTLILGVSGLHYDEDLDLIRHEDAIHINNPMPPPAVPPPPPQRAPPAAAAGRPRTRQQRRTELCETTTEMPPEQEDSKAALYLLMKQIPPMHHPMPPLVNVLPLLPTASRNRVTPRSLENFCGFAKSLGALRKSNASWRHFCLLINGVQKVLKQRFKKERRVYCSPNVKKEPIDEAYEKQLIFPRPKPPSKRAPKRPPKVPSLPTRVQPERARALRQRYIFD</sequence>
<dbReference type="SMART" id="SM00220">
    <property type="entry name" value="S_TKc"/>
    <property type="match status" value="2"/>
</dbReference>
<dbReference type="Pfam" id="PF00069">
    <property type="entry name" value="Pkinase"/>
    <property type="match status" value="2"/>
</dbReference>
<dbReference type="InParanoid" id="B4IXU1"/>
<feature type="region of interest" description="Disordered" evidence="13">
    <location>
        <begin position="1199"/>
        <end position="1228"/>
    </location>
</feature>
<evidence type="ECO:0000256" key="9">
    <source>
        <dbReference type="ARBA" id="ARBA00022840"/>
    </source>
</evidence>
<feature type="compositionally biased region" description="Low complexity" evidence="13">
    <location>
        <begin position="237"/>
        <end position="256"/>
    </location>
</feature>
<evidence type="ECO:0000256" key="12">
    <source>
        <dbReference type="PROSITE-ProRule" id="PRU10141"/>
    </source>
</evidence>
<dbReference type="AlphaFoldDB" id="B4IXU1"/>
<dbReference type="InterPro" id="IPR000719">
    <property type="entry name" value="Prot_kinase_dom"/>
</dbReference>
<dbReference type="FunFam" id="1.10.510.10:FF:000109">
    <property type="entry name" value="Ribosomal protein S6 kinase"/>
    <property type="match status" value="1"/>
</dbReference>
<keyword evidence="4" id="KW-0597">Phosphoprotein</keyword>
<feature type="domain" description="Protein kinase" evidence="14">
    <location>
        <begin position="325"/>
        <end position="594"/>
    </location>
</feature>
<comment type="catalytic activity">
    <reaction evidence="10">
        <text>L-threonyl-[protein] + ATP = O-phospho-L-threonyl-[protein] + ADP + H(+)</text>
        <dbReference type="Rhea" id="RHEA:46608"/>
        <dbReference type="Rhea" id="RHEA-COMP:11060"/>
        <dbReference type="Rhea" id="RHEA-COMP:11605"/>
        <dbReference type="ChEBI" id="CHEBI:15378"/>
        <dbReference type="ChEBI" id="CHEBI:30013"/>
        <dbReference type="ChEBI" id="CHEBI:30616"/>
        <dbReference type="ChEBI" id="CHEBI:61977"/>
        <dbReference type="ChEBI" id="CHEBI:456216"/>
        <dbReference type="EC" id="2.7.11.1"/>
    </reaction>
</comment>
<dbReference type="FunFam" id="3.30.200.20:FF:000455">
    <property type="entry name" value="Non-specific serine/threonine protein kinase"/>
    <property type="match status" value="1"/>
</dbReference>
<evidence type="ECO:0000256" key="5">
    <source>
        <dbReference type="ARBA" id="ARBA00022679"/>
    </source>
</evidence>
<feature type="binding site" evidence="12">
    <location>
        <position position="357"/>
    </location>
    <ligand>
        <name>ATP</name>
        <dbReference type="ChEBI" id="CHEBI:30616"/>
    </ligand>
</feature>
<keyword evidence="3" id="KW-0723">Serine/threonine-protein kinase</keyword>
<dbReference type="KEGG" id="dgr:6557203"/>
<dbReference type="Proteomes" id="UP000001070">
    <property type="component" value="Unassembled WGS sequence"/>
</dbReference>
<feature type="region of interest" description="Disordered" evidence="13">
    <location>
        <begin position="216"/>
        <end position="256"/>
    </location>
</feature>
<dbReference type="FunCoup" id="B4IXU1">
    <property type="interactions" value="1155"/>
</dbReference>
<dbReference type="GO" id="GO:0106310">
    <property type="term" value="F:protein serine kinase activity"/>
    <property type="evidence" value="ECO:0007669"/>
    <property type="project" value="RHEA"/>
</dbReference>
<dbReference type="GO" id="GO:0005524">
    <property type="term" value="F:ATP binding"/>
    <property type="evidence" value="ECO:0007669"/>
    <property type="project" value="UniProtKB-UniRule"/>
</dbReference>
<evidence type="ECO:0000256" key="6">
    <source>
        <dbReference type="ARBA" id="ARBA00022737"/>
    </source>
</evidence>
<comment type="catalytic activity">
    <reaction evidence="11">
        <text>L-seryl-[protein] + ATP = O-phospho-L-seryl-[protein] + ADP + H(+)</text>
        <dbReference type="Rhea" id="RHEA:17989"/>
        <dbReference type="Rhea" id="RHEA-COMP:9863"/>
        <dbReference type="Rhea" id="RHEA-COMP:11604"/>
        <dbReference type="ChEBI" id="CHEBI:15378"/>
        <dbReference type="ChEBI" id="CHEBI:29999"/>
        <dbReference type="ChEBI" id="CHEBI:30616"/>
        <dbReference type="ChEBI" id="CHEBI:83421"/>
        <dbReference type="ChEBI" id="CHEBI:456216"/>
        <dbReference type="EC" id="2.7.11.1"/>
    </reaction>
</comment>
<dbReference type="Gene3D" id="1.10.510.10">
    <property type="entry name" value="Transferase(Phosphotransferase) domain 1"/>
    <property type="match status" value="2"/>
</dbReference>
<dbReference type="CDD" id="cd00180">
    <property type="entry name" value="PKc"/>
    <property type="match status" value="1"/>
</dbReference>
<dbReference type="OrthoDB" id="63267at2759"/>
<keyword evidence="5" id="KW-0808">Transferase</keyword>
<comment type="cofactor">
    <cofactor evidence="1">
        <name>Mg(2+)</name>
        <dbReference type="ChEBI" id="CHEBI:18420"/>
    </cofactor>
</comment>